<comment type="caution">
    <text evidence="3">The sequence shown here is derived from an EMBL/GenBank/DDBJ whole genome shotgun (WGS) entry which is preliminary data.</text>
</comment>
<dbReference type="InterPro" id="IPR042070">
    <property type="entry name" value="PucR_C-HTH_sf"/>
</dbReference>
<evidence type="ECO:0000313" key="4">
    <source>
        <dbReference type="Proteomes" id="UP001501257"/>
    </source>
</evidence>
<name>A0ABP9TJS5_9MICC</name>
<dbReference type="Pfam" id="PF14361">
    <property type="entry name" value="RsbRD_N"/>
    <property type="match status" value="1"/>
</dbReference>
<dbReference type="Proteomes" id="UP001501257">
    <property type="component" value="Unassembled WGS sequence"/>
</dbReference>
<gene>
    <name evidence="3" type="ORF">GCM10025778_11940</name>
</gene>
<evidence type="ECO:0000259" key="2">
    <source>
        <dbReference type="Pfam" id="PF14361"/>
    </source>
</evidence>
<dbReference type="InterPro" id="IPR025751">
    <property type="entry name" value="RsbRD_N_dom"/>
</dbReference>
<protein>
    <submittedName>
        <fullName evidence="3">Helix-turn-helix domain-containing protein</fullName>
    </submittedName>
</protein>
<dbReference type="EMBL" id="BAABLK010000022">
    <property type="protein sequence ID" value="GAA5226661.1"/>
    <property type="molecule type" value="Genomic_DNA"/>
</dbReference>
<organism evidence="3 4">
    <name type="scientific">Paeniglutamicibacter antarcticus</name>
    <dbReference type="NCBI Taxonomy" id="494023"/>
    <lineage>
        <taxon>Bacteria</taxon>
        <taxon>Bacillati</taxon>
        <taxon>Actinomycetota</taxon>
        <taxon>Actinomycetes</taxon>
        <taxon>Micrococcales</taxon>
        <taxon>Micrococcaceae</taxon>
        <taxon>Paeniglutamicibacter</taxon>
    </lineage>
</organism>
<keyword evidence="4" id="KW-1185">Reference proteome</keyword>
<dbReference type="InterPro" id="IPR025736">
    <property type="entry name" value="PucR_C-HTH_dom"/>
</dbReference>
<evidence type="ECO:0000259" key="1">
    <source>
        <dbReference type="Pfam" id="PF13556"/>
    </source>
</evidence>
<proteinExistence type="predicted"/>
<dbReference type="Pfam" id="PF13556">
    <property type="entry name" value="HTH_30"/>
    <property type="match status" value="1"/>
</dbReference>
<feature type="domain" description="RsbT co-antagonist protein RsbRD N-terminal" evidence="2">
    <location>
        <begin position="30"/>
        <end position="167"/>
    </location>
</feature>
<sequence length="391" mass="42572">MGDSENVLKKQNENAVRWNVILDGLDVGKLTDEFIARLGTIPVYAGSPLPQSEIRRTGSTSFEALILAMKATADAPGYLRKRDAIALDVGVSRARAGVPIEALMTAIRLDFSVIWEAITTIAAPADAQLLVEHTARVWEVVDGYAGQTQRSYVAELARIQAEAANLRQGYLATLFSERSMTRAAMELIAAGLGQDAEQEYVVAVAQWDHIPALRVAIADAHASHQVFTHSLAGDLVVFYPFEKRPGFDAKILYSKLEKLTCGLLGDGCLLERVPHAAAVAATLARLLGPNEQGAMTWSRGWARMARRELDRAGAPGLAEVERALERCGVTERRRLGEAVQEYLLTGSVALAAESLYCHRNTLMNRLKRFATLTGLDPTIPVQAARLVVAWS</sequence>
<reference evidence="4" key="1">
    <citation type="journal article" date="2019" name="Int. J. Syst. Evol. Microbiol.">
        <title>The Global Catalogue of Microorganisms (GCM) 10K type strain sequencing project: providing services to taxonomists for standard genome sequencing and annotation.</title>
        <authorList>
            <consortium name="The Broad Institute Genomics Platform"/>
            <consortium name="The Broad Institute Genome Sequencing Center for Infectious Disease"/>
            <person name="Wu L."/>
            <person name="Ma J."/>
        </authorList>
    </citation>
    <scope>NUCLEOTIDE SEQUENCE [LARGE SCALE GENOMIC DNA]</scope>
    <source>
        <strain evidence="4">JCM 18952</strain>
    </source>
</reference>
<feature type="domain" description="PucR C-terminal helix-turn-helix" evidence="1">
    <location>
        <begin position="337"/>
        <end position="389"/>
    </location>
</feature>
<evidence type="ECO:0000313" key="3">
    <source>
        <dbReference type="EMBL" id="GAA5226661.1"/>
    </source>
</evidence>
<accession>A0ABP9TJS5</accession>
<dbReference type="Gene3D" id="1.10.10.2840">
    <property type="entry name" value="PucR C-terminal helix-turn-helix domain"/>
    <property type="match status" value="1"/>
</dbReference>